<reference evidence="4 5" key="1">
    <citation type="journal article" date="2022" name="Cell">
        <title>Repeat-based holocentromeres influence genome architecture and karyotype evolution.</title>
        <authorList>
            <person name="Hofstatter P.G."/>
            <person name="Thangavel G."/>
            <person name="Lux T."/>
            <person name="Neumann P."/>
            <person name="Vondrak T."/>
            <person name="Novak P."/>
            <person name="Zhang M."/>
            <person name="Costa L."/>
            <person name="Castellani M."/>
            <person name="Scott A."/>
            <person name="Toegelov H."/>
            <person name="Fuchs J."/>
            <person name="Mata-Sucre Y."/>
            <person name="Dias Y."/>
            <person name="Vanzela A.L.L."/>
            <person name="Huettel B."/>
            <person name="Almeida C.C.S."/>
            <person name="Simkova H."/>
            <person name="Souza G."/>
            <person name="Pedrosa-Harand A."/>
            <person name="Macas J."/>
            <person name="Mayer K.F.X."/>
            <person name="Houben A."/>
            <person name="Marques A."/>
        </authorList>
    </citation>
    <scope>NUCLEOTIDE SEQUENCE [LARGE SCALE GENOMIC DNA]</scope>
    <source>
        <strain evidence="4">RhyTen1mFocal</strain>
    </source>
</reference>
<comment type="caution">
    <text evidence="4">The sequence shown here is derived from an EMBL/GenBank/DDBJ whole genome shotgun (WGS) entry which is preliminary data.</text>
</comment>
<gene>
    <name evidence="4" type="ORF">LUZ61_007786</name>
</gene>
<dbReference type="Proteomes" id="UP001210211">
    <property type="component" value="Unassembled WGS sequence"/>
</dbReference>
<comment type="subcellular location">
    <subcellularLocation>
        <location evidence="1">Membrane</location>
        <topology evidence="1">Single-pass membrane protein</topology>
    </subcellularLocation>
</comment>
<proteinExistence type="predicted"/>
<evidence type="ECO:0000256" key="1">
    <source>
        <dbReference type="ARBA" id="ARBA00004167"/>
    </source>
</evidence>
<feature type="signal peptide" evidence="2">
    <location>
        <begin position="1"/>
        <end position="22"/>
    </location>
</feature>
<dbReference type="PANTHER" id="PTHR45631:SF202">
    <property type="entry name" value="SENESCENCE-INDUCED RECEPTOR-LIKE SERINE_THREONINE-PROTEIN KINASE"/>
    <property type="match status" value="1"/>
</dbReference>
<keyword evidence="5" id="KW-1185">Reference proteome</keyword>
<evidence type="ECO:0000256" key="2">
    <source>
        <dbReference type="SAM" id="SignalP"/>
    </source>
</evidence>
<organism evidence="4 5">
    <name type="scientific">Rhynchospora tenuis</name>
    <dbReference type="NCBI Taxonomy" id="198213"/>
    <lineage>
        <taxon>Eukaryota</taxon>
        <taxon>Viridiplantae</taxon>
        <taxon>Streptophyta</taxon>
        <taxon>Embryophyta</taxon>
        <taxon>Tracheophyta</taxon>
        <taxon>Spermatophyta</taxon>
        <taxon>Magnoliopsida</taxon>
        <taxon>Liliopsida</taxon>
        <taxon>Poales</taxon>
        <taxon>Cyperaceae</taxon>
        <taxon>Cyperoideae</taxon>
        <taxon>Rhynchosporeae</taxon>
        <taxon>Rhynchospora</taxon>
    </lineage>
</organism>
<dbReference type="Pfam" id="PF12819">
    <property type="entry name" value="Malectin_like"/>
    <property type="match status" value="1"/>
</dbReference>
<dbReference type="GO" id="GO:0016020">
    <property type="term" value="C:membrane"/>
    <property type="evidence" value="ECO:0007669"/>
    <property type="project" value="UniProtKB-SubCell"/>
</dbReference>
<dbReference type="AlphaFoldDB" id="A0AAD6EWV4"/>
<keyword evidence="2" id="KW-0732">Signal</keyword>
<evidence type="ECO:0000313" key="5">
    <source>
        <dbReference type="Proteomes" id="UP001210211"/>
    </source>
</evidence>
<sequence length="212" mass="23567">MILWWCILFLSLLGTDNKCVRGQFDGNGFISIDCGLPENGSYIDDHTKLSYISDTQFIDTGLNHNISKEYTPSVSKQYLTVRSFNSGTRNCYSLKSLVPGSKYLIRATFLYGNYDGLNQFSMFDLYIGVNFWKTVNISNAVTPVIAEVITVALADYVQVCLVNTGGGTPFISSLDLRPLKDTLYLLANSTQSLALVKRLNAGPTDTTIIRHF</sequence>
<feature type="domain" description="Malectin-like" evidence="3">
    <location>
        <begin position="32"/>
        <end position="210"/>
    </location>
</feature>
<evidence type="ECO:0000313" key="4">
    <source>
        <dbReference type="EMBL" id="KAJ3704081.1"/>
    </source>
</evidence>
<dbReference type="InterPro" id="IPR024788">
    <property type="entry name" value="Malectin-like_Carb-bd_dom"/>
</dbReference>
<dbReference type="PANTHER" id="PTHR45631">
    <property type="entry name" value="OS07G0107800 PROTEIN-RELATED"/>
    <property type="match status" value="1"/>
</dbReference>
<protein>
    <recommendedName>
        <fullName evidence="3">Malectin-like domain-containing protein</fullName>
    </recommendedName>
</protein>
<accession>A0AAD6EWV4</accession>
<feature type="chain" id="PRO_5042101076" description="Malectin-like domain-containing protein" evidence="2">
    <location>
        <begin position="23"/>
        <end position="212"/>
    </location>
</feature>
<name>A0AAD6EWV4_9POAL</name>
<dbReference type="EMBL" id="JAMRDG010000001">
    <property type="protein sequence ID" value="KAJ3704081.1"/>
    <property type="molecule type" value="Genomic_DNA"/>
</dbReference>
<evidence type="ECO:0000259" key="3">
    <source>
        <dbReference type="Pfam" id="PF12819"/>
    </source>
</evidence>